<sequence>MYSTKELRDRVDWLELQITNAALRGTDLVPNEEDLALIECYARELYDLSDGRNEVVFDKLGRPNIVVNIWCDEKATLNYLSGGSNTYFDVPSYPSGTANRALHPAFIVGDNAVRGIRVGKYKDVRVNGKNYHVSLYGLPPAYGSGGFTESYDGLAAECDRINAGTYEGGVHAGNITRAIFSYLGLLSVTEGFACRGADYYCHSAQKTDEWGEPCGYLYNGQYIHVLTGSGPNSWRHDGTPFGIWGLKGPTYEILHGYITDGGVILTVDNNDAAEMTAAELNTATSEAYKATLMDGTRVARDSEEEGETAKMCYDYTADPGEAAASKTFVLANSFQFRQTNNNPYGAVSTASMAAREGVDIPLLFRLLLIAPLKTDTPSGTTYMRNTLDAIRVALGGSCWNGGATASFGQFYGNDWTPTGSYSIGSGRFVSIIK</sequence>
<proteinExistence type="predicted"/>
<gene>
    <name evidence="1" type="ORF">IAC42_02540</name>
</gene>
<comment type="caution">
    <text evidence="1">The sequence shown here is derived from an EMBL/GenBank/DDBJ whole genome shotgun (WGS) entry which is preliminary data.</text>
</comment>
<dbReference type="EMBL" id="JADIMU010000016">
    <property type="protein sequence ID" value="MBO8442626.1"/>
    <property type="molecule type" value="Genomic_DNA"/>
</dbReference>
<reference evidence="1" key="2">
    <citation type="journal article" date="2021" name="PeerJ">
        <title>Extensive microbial diversity within the chicken gut microbiome revealed by metagenomics and culture.</title>
        <authorList>
            <person name="Gilroy R."/>
            <person name="Ravi A."/>
            <person name="Getino M."/>
            <person name="Pursley I."/>
            <person name="Horton D.L."/>
            <person name="Alikhan N.F."/>
            <person name="Baker D."/>
            <person name="Gharbi K."/>
            <person name="Hall N."/>
            <person name="Watson M."/>
            <person name="Adriaenssens E.M."/>
            <person name="Foster-Nyarko E."/>
            <person name="Jarju S."/>
            <person name="Secka A."/>
            <person name="Antonio M."/>
            <person name="Oren A."/>
            <person name="Chaudhuri R.R."/>
            <person name="La Ragione R."/>
            <person name="Hildebrand F."/>
            <person name="Pallen M.J."/>
        </authorList>
    </citation>
    <scope>NUCLEOTIDE SEQUENCE</scope>
    <source>
        <strain evidence="1">11167</strain>
    </source>
</reference>
<reference evidence="1" key="1">
    <citation type="submission" date="2020-10" db="EMBL/GenBank/DDBJ databases">
        <authorList>
            <person name="Gilroy R."/>
        </authorList>
    </citation>
    <scope>NUCLEOTIDE SEQUENCE</scope>
    <source>
        <strain evidence="1">11167</strain>
    </source>
</reference>
<dbReference type="Proteomes" id="UP000823633">
    <property type="component" value="Unassembled WGS sequence"/>
</dbReference>
<accession>A0A9D9E7H4</accession>
<dbReference type="AlphaFoldDB" id="A0A9D9E7H4"/>
<evidence type="ECO:0000313" key="2">
    <source>
        <dbReference type="Proteomes" id="UP000823633"/>
    </source>
</evidence>
<protein>
    <submittedName>
        <fullName evidence="1">Uncharacterized protein</fullName>
    </submittedName>
</protein>
<organism evidence="1 2">
    <name type="scientific">Candidatus Aphodenecus pullistercoris</name>
    <dbReference type="NCBI Taxonomy" id="2840669"/>
    <lineage>
        <taxon>Bacteria</taxon>
        <taxon>Pseudomonadati</taxon>
        <taxon>Spirochaetota</taxon>
        <taxon>Spirochaetia</taxon>
        <taxon>Spirochaetales</taxon>
        <taxon>Candidatus Aphodenecus</taxon>
    </lineage>
</organism>
<evidence type="ECO:0000313" key="1">
    <source>
        <dbReference type="EMBL" id="MBO8442626.1"/>
    </source>
</evidence>
<name>A0A9D9E7H4_9SPIR</name>